<dbReference type="AlphaFoldDB" id="A0AAV9ZP03"/>
<name>A0AAV9ZP03_9AGAR</name>
<feature type="non-terminal residue" evidence="2">
    <location>
        <position position="212"/>
    </location>
</feature>
<organism evidence="2 3">
    <name type="scientific">Favolaschia claudopus</name>
    <dbReference type="NCBI Taxonomy" id="2862362"/>
    <lineage>
        <taxon>Eukaryota</taxon>
        <taxon>Fungi</taxon>
        <taxon>Dikarya</taxon>
        <taxon>Basidiomycota</taxon>
        <taxon>Agaricomycotina</taxon>
        <taxon>Agaricomycetes</taxon>
        <taxon>Agaricomycetidae</taxon>
        <taxon>Agaricales</taxon>
        <taxon>Marasmiineae</taxon>
        <taxon>Mycenaceae</taxon>
        <taxon>Favolaschia</taxon>
    </lineage>
</organism>
<reference evidence="2 3" key="1">
    <citation type="journal article" date="2024" name="J Genomics">
        <title>Draft genome sequencing and assembly of Favolaschia claudopus CIRM-BRFM 2984 isolated from oak limbs.</title>
        <authorList>
            <person name="Navarro D."/>
            <person name="Drula E."/>
            <person name="Chaduli D."/>
            <person name="Cazenave R."/>
            <person name="Ahrendt S."/>
            <person name="Wang J."/>
            <person name="Lipzen A."/>
            <person name="Daum C."/>
            <person name="Barry K."/>
            <person name="Grigoriev I.V."/>
            <person name="Favel A."/>
            <person name="Rosso M.N."/>
            <person name="Martin F."/>
        </authorList>
    </citation>
    <scope>NUCLEOTIDE SEQUENCE [LARGE SCALE GENOMIC DNA]</scope>
    <source>
        <strain evidence="2 3">CIRM-BRFM 2984</strain>
    </source>
</reference>
<feature type="compositionally biased region" description="Low complexity" evidence="1">
    <location>
        <begin position="145"/>
        <end position="158"/>
    </location>
</feature>
<comment type="caution">
    <text evidence="2">The sequence shown here is derived from an EMBL/GenBank/DDBJ whole genome shotgun (WGS) entry which is preliminary data.</text>
</comment>
<proteinExistence type="predicted"/>
<accession>A0AAV9ZP03</accession>
<feature type="compositionally biased region" description="Polar residues" evidence="1">
    <location>
        <begin position="79"/>
        <end position="97"/>
    </location>
</feature>
<gene>
    <name evidence="2" type="ORF">R3P38DRAFT_3098394</name>
</gene>
<dbReference type="EMBL" id="JAWWNJ010000126">
    <property type="protein sequence ID" value="KAK6988135.1"/>
    <property type="molecule type" value="Genomic_DNA"/>
</dbReference>
<sequence>MLRPNPSLMMPEQCRLTLVPIRSYHSSHGVLPHTILSFHSSPRIILGSHGSRDFADEPSCITCRCSGLHSHSSGRSNADFSWSSSVHPNTPTKSSRIPSYVSDPSPLFLDSRGSHPTWFYRSSRYSSYSLMLMTPTQPRHWTRRTQGSSGFTSTSLGSIPVHPRVPRMSDLFTRAIRPARPPPARPVIRSIPLSGILHPCGLSSSSSVHSDV</sequence>
<evidence type="ECO:0000313" key="2">
    <source>
        <dbReference type="EMBL" id="KAK6988135.1"/>
    </source>
</evidence>
<dbReference type="Proteomes" id="UP001362999">
    <property type="component" value="Unassembled WGS sequence"/>
</dbReference>
<protein>
    <recommendedName>
        <fullName evidence="4">Cytochrome c biogenesis B</fullName>
    </recommendedName>
</protein>
<feature type="region of interest" description="Disordered" evidence="1">
    <location>
        <begin position="140"/>
        <end position="159"/>
    </location>
</feature>
<evidence type="ECO:0000256" key="1">
    <source>
        <dbReference type="SAM" id="MobiDB-lite"/>
    </source>
</evidence>
<evidence type="ECO:0008006" key="4">
    <source>
        <dbReference type="Google" id="ProtNLM"/>
    </source>
</evidence>
<evidence type="ECO:0000313" key="3">
    <source>
        <dbReference type="Proteomes" id="UP001362999"/>
    </source>
</evidence>
<keyword evidence="3" id="KW-1185">Reference proteome</keyword>
<feature type="region of interest" description="Disordered" evidence="1">
    <location>
        <begin position="79"/>
        <end position="98"/>
    </location>
</feature>